<dbReference type="AlphaFoldDB" id="A0A7Z9C7U8"/>
<reference evidence="1 2" key="1">
    <citation type="submission" date="2018-11" db="EMBL/GenBank/DDBJ databases">
        <authorList>
            <consortium name="Pathogen Informatics"/>
        </authorList>
    </citation>
    <scope>NUCLEOTIDE SEQUENCE [LARGE SCALE GENOMIC DNA]</scope>
    <source>
        <strain evidence="1 2">NCTC10327</strain>
    </source>
</reference>
<sequence>MRVFRKNNGHIYRKLWANLPRCELRKISITEIGGNNILTRTIVMVEQVLITERSFW</sequence>
<protein>
    <submittedName>
        <fullName evidence="1">Uncharacterized protein</fullName>
    </submittedName>
</protein>
<dbReference type="EMBL" id="UYIO01000001">
    <property type="protein sequence ID" value="VDG75733.1"/>
    <property type="molecule type" value="Genomic_DNA"/>
</dbReference>
<name>A0A7Z9C7U8_9ACTO</name>
<evidence type="ECO:0000313" key="1">
    <source>
        <dbReference type="EMBL" id="VDG75733.1"/>
    </source>
</evidence>
<accession>A0A7Z9C7U8</accession>
<comment type="caution">
    <text evidence="1">The sequence shown here is derived from an EMBL/GenBank/DDBJ whole genome shotgun (WGS) entry which is preliminary data.</text>
</comment>
<gene>
    <name evidence="1" type="ORF">NCTC10327_00419</name>
</gene>
<proteinExistence type="predicted"/>
<dbReference type="Proteomes" id="UP000269974">
    <property type="component" value="Unassembled WGS sequence"/>
</dbReference>
<organism evidence="1 2">
    <name type="scientific">Actinobaculum suis</name>
    <dbReference type="NCBI Taxonomy" id="1657"/>
    <lineage>
        <taxon>Bacteria</taxon>
        <taxon>Bacillati</taxon>
        <taxon>Actinomycetota</taxon>
        <taxon>Actinomycetes</taxon>
        <taxon>Actinomycetales</taxon>
        <taxon>Actinomycetaceae</taxon>
        <taxon>Actinobaculum</taxon>
    </lineage>
</organism>
<evidence type="ECO:0000313" key="2">
    <source>
        <dbReference type="Proteomes" id="UP000269974"/>
    </source>
</evidence>